<feature type="transmembrane region" description="Helical" evidence="1">
    <location>
        <begin position="364"/>
        <end position="381"/>
    </location>
</feature>
<feature type="transmembrane region" description="Helical" evidence="1">
    <location>
        <begin position="6"/>
        <end position="21"/>
    </location>
</feature>
<keyword evidence="3" id="KW-1185">Reference proteome</keyword>
<keyword evidence="1" id="KW-1133">Transmembrane helix</keyword>
<feature type="transmembrane region" description="Helical" evidence="1">
    <location>
        <begin position="152"/>
        <end position="172"/>
    </location>
</feature>
<keyword evidence="1" id="KW-0812">Transmembrane</keyword>
<feature type="transmembrane region" description="Helical" evidence="1">
    <location>
        <begin position="231"/>
        <end position="251"/>
    </location>
</feature>
<dbReference type="EMBL" id="JACHOC010000002">
    <property type="protein sequence ID" value="MBB4621313.1"/>
    <property type="molecule type" value="Genomic_DNA"/>
</dbReference>
<comment type="caution">
    <text evidence="2">The sequence shown here is derived from an EMBL/GenBank/DDBJ whole genome shotgun (WGS) entry which is preliminary data.</text>
</comment>
<dbReference type="RefSeq" id="WP_183669539.1">
    <property type="nucleotide sequence ID" value="NZ_BMPB01000003.1"/>
</dbReference>
<name>A0ABR6KKE4_9BACT</name>
<keyword evidence="1" id="KW-0472">Membrane</keyword>
<protein>
    <recommendedName>
        <fullName evidence="4">Oligosaccharide repeat unit polymerase</fullName>
    </recommendedName>
</protein>
<feature type="transmembrane region" description="Helical" evidence="1">
    <location>
        <begin position="334"/>
        <end position="352"/>
    </location>
</feature>
<feature type="transmembrane region" description="Helical" evidence="1">
    <location>
        <begin position="26"/>
        <end position="47"/>
    </location>
</feature>
<organism evidence="2 3">
    <name type="scientific">Parabacteroides faecis</name>
    <dbReference type="NCBI Taxonomy" id="1217282"/>
    <lineage>
        <taxon>Bacteria</taxon>
        <taxon>Pseudomonadati</taxon>
        <taxon>Bacteroidota</taxon>
        <taxon>Bacteroidia</taxon>
        <taxon>Bacteroidales</taxon>
        <taxon>Tannerellaceae</taxon>
        <taxon>Parabacteroides</taxon>
    </lineage>
</organism>
<reference evidence="2 3" key="1">
    <citation type="submission" date="2020-08" db="EMBL/GenBank/DDBJ databases">
        <title>Genomic Encyclopedia of Type Strains, Phase IV (KMG-IV): sequencing the most valuable type-strain genomes for metagenomic binning, comparative biology and taxonomic classification.</title>
        <authorList>
            <person name="Goeker M."/>
        </authorList>
    </citation>
    <scope>NUCLEOTIDE SEQUENCE [LARGE SCALE GENOMIC DNA]</scope>
    <source>
        <strain evidence="2 3">DSM 102983</strain>
    </source>
</reference>
<dbReference type="Proteomes" id="UP000533637">
    <property type="component" value="Unassembled WGS sequence"/>
</dbReference>
<evidence type="ECO:0000256" key="1">
    <source>
        <dbReference type="SAM" id="Phobius"/>
    </source>
</evidence>
<evidence type="ECO:0000313" key="2">
    <source>
        <dbReference type="EMBL" id="MBB4621313.1"/>
    </source>
</evidence>
<gene>
    <name evidence="2" type="ORF">GGQ57_001207</name>
</gene>
<feature type="transmembrane region" description="Helical" evidence="1">
    <location>
        <begin position="179"/>
        <end position="197"/>
    </location>
</feature>
<evidence type="ECO:0008006" key="4">
    <source>
        <dbReference type="Google" id="ProtNLM"/>
    </source>
</evidence>
<accession>A0ABR6KKE4</accession>
<evidence type="ECO:0000313" key="3">
    <source>
        <dbReference type="Proteomes" id="UP000533637"/>
    </source>
</evidence>
<sequence length="409" mass="48133">MIYVIVNALLYIFLLLFYMFSREKNILGVILIALYTIVAIFAIPRYYLSIELLHDVDDITLEPFIYLFIVFIMFVRYFVKVDIRNLTNIYAKGRWKKMYFLIYVYILSTVVVFYLSINDVISNIYSGEWGDIKKASSELDVAFNYHFFLEQILVVFNSQSTIFMSVICFFMLTNNKSKSLLYILLFCMFFSISLLSLKGGGRGVFVIFFISIITPYLLFKKNLPYKTIKLINKILFSSIFIATVYFFTVTVSRFGDFDTSYNIYETYNGLTSLLSYMGQSFLFWNVGVYPISEYGYGIYGCEFLYGNDAFMNFTLGTRWITKFYTFVGSIYVDVGPYITFFIALIVFVYSFILLNIKRYNIEDVCFFTYVYVKLFIGVFSWADNYVIDYIICFIIYLFLKIKISICVKK</sequence>
<feature type="transmembrane region" description="Helical" evidence="1">
    <location>
        <begin position="59"/>
        <end position="79"/>
    </location>
</feature>
<feature type="transmembrane region" description="Helical" evidence="1">
    <location>
        <begin position="203"/>
        <end position="219"/>
    </location>
</feature>
<proteinExistence type="predicted"/>
<feature type="transmembrane region" description="Helical" evidence="1">
    <location>
        <begin position="100"/>
        <end position="117"/>
    </location>
</feature>
<feature type="transmembrane region" description="Helical" evidence="1">
    <location>
        <begin position="387"/>
        <end position="407"/>
    </location>
</feature>